<evidence type="ECO:0000313" key="2">
    <source>
        <dbReference type="EMBL" id="AVP96541.1"/>
    </source>
</evidence>
<evidence type="ECO:0000313" key="3">
    <source>
        <dbReference type="Proteomes" id="UP000241074"/>
    </source>
</evidence>
<protein>
    <recommendedName>
        <fullName evidence="4">Spore coat protein U domain-containing protein</fullName>
    </recommendedName>
</protein>
<dbReference type="KEGG" id="xba:C7S18_04705"/>
<keyword evidence="3" id="KW-1185">Reference proteome</keyword>
<evidence type="ECO:0000256" key="1">
    <source>
        <dbReference type="SAM" id="SignalP"/>
    </source>
</evidence>
<name>A0A2P1PNW7_9GAMM</name>
<feature type="signal peptide" evidence="1">
    <location>
        <begin position="1"/>
        <end position="28"/>
    </location>
</feature>
<dbReference type="RefSeq" id="WP_106890469.1">
    <property type="nucleotide sequence ID" value="NZ_CP027860.1"/>
</dbReference>
<dbReference type="AlphaFoldDB" id="A0A2P1PNW7"/>
<keyword evidence="1" id="KW-0732">Signal</keyword>
<evidence type="ECO:0008006" key="4">
    <source>
        <dbReference type="Google" id="ProtNLM"/>
    </source>
</evidence>
<reference evidence="2 3" key="2">
    <citation type="submission" date="2018-03" db="EMBL/GenBank/DDBJ databases">
        <authorList>
            <person name="Keele B.F."/>
        </authorList>
    </citation>
    <scope>NUCLEOTIDE SEQUENCE [LARGE SCALE GENOMIC DNA]</scope>
    <source>
        <strain evidence="2 3">D13</strain>
    </source>
</reference>
<dbReference type="OrthoDB" id="7794186at2"/>
<feature type="chain" id="PRO_5015130028" description="Spore coat protein U domain-containing protein" evidence="1">
    <location>
        <begin position="29"/>
        <end position="220"/>
    </location>
</feature>
<reference evidence="2 3" key="1">
    <citation type="submission" date="2018-03" db="EMBL/GenBank/DDBJ databases">
        <title>Ahniella affigens gen. nov., sp. nov., a gammaproteobacterium isolated from sandy soil near a stream.</title>
        <authorList>
            <person name="Ko Y."/>
            <person name="Kim J.-H."/>
        </authorList>
    </citation>
    <scope>NUCLEOTIDE SEQUENCE [LARGE SCALE GENOMIC DNA]</scope>
    <source>
        <strain evidence="2 3">D13</strain>
    </source>
</reference>
<sequence>MITTAPRTCFLNLLLLCLLSLIAPLSGAQDLALLNLATPQSGCMLGNETVRVVAYNYGARLNAGTQFLGLYALDGNASQNQLFVLDTPWESMSARTLVFDVPGNFSNAGDHTLLVSINFASDPNNGNNTLHNLTIRSSAMSVAGTLTPSGNGSSGMLSLSGQIGSVLQWEQSPDGLRWYKLANGDTTQSYAGLDQPTQFRVRVGNEACPAVVSPATTVTP</sequence>
<accession>A0A2P1PNW7</accession>
<gene>
    <name evidence="2" type="ORF">C7S18_04705</name>
</gene>
<organism evidence="2 3">
    <name type="scientific">Ahniella affigens</name>
    <dbReference type="NCBI Taxonomy" id="2021234"/>
    <lineage>
        <taxon>Bacteria</taxon>
        <taxon>Pseudomonadati</taxon>
        <taxon>Pseudomonadota</taxon>
        <taxon>Gammaproteobacteria</taxon>
        <taxon>Lysobacterales</taxon>
        <taxon>Rhodanobacteraceae</taxon>
        <taxon>Ahniella</taxon>
    </lineage>
</organism>
<dbReference type="Proteomes" id="UP000241074">
    <property type="component" value="Chromosome"/>
</dbReference>
<proteinExistence type="predicted"/>
<dbReference type="EMBL" id="CP027860">
    <property type="protein sequence ID" value="AVP96541.1"/>
    <property type="molecule type" value="Genomic_DNA"/>
</dbReference>